<accession>A0A917JI56</accession>
<evidence type="ECO:0000256" key="7">
    <source>
        <dbReference type="ARBA" id="ARBA00052328"/>
    </source>
</evidence>
<comment type="similarity">
    <text evidence="9">Belongs to the anthranilate phosphoribosyltransferase family.</text>
</comment>
<dbReference type="GO" id="GO:0005829">
    <property type="term" value="C:cytosol"/>
    <property type="evidence" value="ECO:0007669"/>
    <property type="project" value="TreeGrafter"/>
</dbReference>
<evidence type="ECO:0000256" key="3">
    <source>
        <dbReference type="ARBA" id="ARBA00022676"/>
    </source>
</evidence>
<comment type="caution">
    <text evidence="9">Lacks conserved residue(s) required for the propagation of feature annotation.</text>
</comment>
<feature type="binding site" evidence="9">
    <location>
        <position position="87"/>
    </location>
    <ligand>
        <name>5-phospho-alpha-D-ribose 1-diphosphate</name>
        <dbReference type="ChEBI" id="CHEBI:58017"/>
    </ligand>
</feature>
<evidence type="ECO:0000256" key="9">
    <source>
        <dbReference type="HAMAP-Rule" id="MF_00211"/>
    </source>
</evidence>
<feature type="binding site" evidence="9">
    <location>
        <position position="79"/>
    </location>
    <ligand>
        <name>5-phospho-alpha-D-ribose 1-diphosphate</name>
        <dbReference type="ChEBI" id="CHEBI:58017"/>
    </ligand>
</feature>
<feature type="binding site" evidence="9">
    <location>
        <position position="224"/>
    </location>
    <ligand>
        <name>Mg(2+)</name>
        <dbReference type="ChEBI" id="CHEBI:18420"/>
        <label>2</label>
    </ligand>
</feature>
<feature type="binding site" evidence="9">
    <location>
        <position position="165"/>
    </location>
    <ligand>
        <name>anthranilate</name>
        <dbReference type="ChEBI" id="CHEBI:16567"/>
        <label>2</label>
    </ligand>
</feature>
<feature type="domain" description="Glycosyl transferase family 3" evidence="10">
    <location>
        <begin position="73"/>
        <end position="323"/>
    </location>
</feature>
<feature type="binding site" evidence="9">
    <location>
        <position position="225"/>
    </location>
    <ligand>
        <name>Mg(2+)</name>
        <dbReference type="ChEBI" id="CHEBI:18420"/>
        <label>1</label>
    </ligand>
</feature>
<feature type="binding site" evidence="9">
    <location>
        <position position="91"/>
    </location>
    <ligand>
        <name>Mg(2+)</name>
        <dbReference type="ChEBI" id="CHEBI:18420"/>
        <label>1</label>
    </ligand>
</feature>
<evidence type="ECO:0000259" key="11">
    <source>
        <dbReference type="Pfam" id="PF02885"/>
    </source>
</evidence>
<dbReference type="InterPro" id="IPR036320">
    <property type="entry name" value="Glycosyl_Trfase_fam3_N_dom_sf"/>
</dbReference>
<dbReference type="GO" id="GO:0004048">
    <property type="term" value="F:anthranilate phosphoribosyltransferase activity"/>
    <property type="evidence" value="ECO:0007669"/>
    <property type="project" value="UniProtKB-UniRule"/>
</dbReference>
<dbReference type="GO" id="GO:0000287">
    <property type="term" value="F:magnesium ion binding"/>
    <property type="evidence" value="ECO:0007669"/>
    <property type="project" value="UniProtKB-UniRule"/>
</dbReference>
<dbReference type="Proteomes" id="UP000622610">
    <property type="component" value="Unassembled WGS sequence"/>
</dbReference>
<organism evidence="12 13">
    <name type="scientific">Enterococcus alcedinis</name>
    <dbReference type="NCBI Taxonomy" id="1274384"/>
    <lineage>
        <taxon>Bacteria</taxon>
        <taxon>Bacillati</taxon>
        <taxon>Bacillota</taxon>
        <taxon>Bacilli</taxon>
        <taxon>Lactobacillales</taxon>
        <taxon>Enterococcaceae</taxon>
        <taxon>Enterococcus</taxon>
    </lineage>
</organism>
<feature type="binding site" evidence="9">
    <location>
        <position position="119"/>
    </location>
    <ligand>
        <name>5-phospho-alpha-D-ribose 1-diphosphate</name>
        <dbReference type="ChEBI" id="CHEBI:58017"/>
    </ligand>
</feature>
<evidence type="ECO:0000313" key="13">
    <source>
        <dbReference type="Proteomes" id="UP000622610"/>
    </source>
</evidence>
<evidence type="ECO:0000259" key="10">
    <source>
        <dbReference type="Pfam" id="PF00591"/>
    </source>
</evidence>
<proteinExistence type="inferred from homology"/>
<protein>
    <recommendedName>
        <fullName evidence="9">Anthranilate phosphoribosyltransferase</fullName>
        <ecNumber evidence="9">2.4.2.18</ecNumber>
    </recommendedName>
</protein>
<dbReference type="InterPro" id="IPR000312">
    <property type="entry name" value="Glycosyl_Trfase_fam3"/>
</dbReference>
<dbReference type="Gene3D" id="3.40.1030.10">
    <property type="entry name" value="Nucleoside phosphorylase/phosphoribosyltransferase catalytic domain"/>
    <property type="match status" value="1"/>
</dbReference>
<evidence type="ECO:0000256" key="8">
    <source>
        <dbReference type="ARBA" id="ARBA00061188"/>
    </source>
</evidence>
<dbReference type="InterPro" id="IPR017459">
    <property type="entry name" value="Glycosyl_Trfase_fam3_N_dom"/>
</dbReference>
<comment type="similarity">
    <text evidence="8">In the C-terminal section; belongs to the anthranilate phosphoribosyltransferase family.</text>
</comment>
<dbReference type="NCBIfam" id="TIGR01245">
    <property type="entry name" value="trpD"/>
    <property type="match status" value="1"/>
</dbReference>
<name>A0A917JI56_9ENTE</name>
<dbReference type="SUPFAM" id="SSF47648">
    <property type="entry name" value="Nucleoside phosphorylase/phosphoribosyltransferase N-terminal domain"/>
    <property type="match status" value="1"/>
</dbReference>
<dbReference type="InterPro" id="IPR005940">
    <property type="entry name" value="Anthranilate_Pribosyl_Tfrase"/>
</dbReference>
<comment type="function">
    <text evidence="9">Catalyzes the transfer of the phosphoribosyl group of 5-phosphorylribose-1-pyrophosphate (PRPP) to anthranilate to yield N-(5'-phosphoribosyl)-anthranilate (PRA).</text>
</comment>
<keyword evidence="2 9" id="KW-0028">Amino-acid biosynthesis</keyword>
<keyword evidence="6 9" id="KW-0057">Aromatic amino acid biosynthesis</keyword>
<reference evidence="12" key="2">
    <citation type="submission" date="2020-09" db="EMBL/GenBank/DDBJ databases">
        <authorList>
            <person name="Sun Q."/>
            <person name="Sedlacek I."/>
        </authorList>
    </citation>
    <scope>NUCLEOTIDE SEQUENCE</scope>
    <source>
        <strain evidence="12">CCM 8433</strain>
    </source>
</reference>
<dbReference type="EMBL" id="BMDT01000012">
    <property type="protein sequence ID" value="GGI66542.1"/>
    <property type="molecule type" value="Genomic_DNA"/>
</dbReference>
<dbReference type="HAMAP" id="MF_00211">
    <property type="entry name" value="TrpD"/>
    <property type="match status" value="1"/>
</dbReference>
<dbReference type="InterPro" id="IPR035902">
    <property type="entry name" value="Nuc_phospho_transferase"/>
</dbReference>
<comment type="cofactor">
    <cofactor evidence="9">
        <name>Mg(2+)</name>
        <dbReference type="ChEBI" id="CHEBI:18420"/>
    </cofactor>
    <text evidence="9">Binds 2 magnesium ions per monomer.</text>
</comment>
<keyword evidence="9" id="KW-0479">Metal-binding</keyword>
<reference evidence="12" key="1">
    <citation type="journal article" date="2014" name="Int. J. Syst. Evol. Microbiol.">
        <title>Complete genome sequence of Corynebacterium casei LMG S-19264T (=DSM 44701T), isolated from a smear-ripened cheese.</title>
        <authorList>
            <consortium name="US DOE Joint Genome Institute (JGI-PGF)"/>
            <person name="Walter F."/>
            <person name="Albersmeier A."/>
            <person name="Kalinowski J."/>
            <person name="Ruckert C."/>
        </authorList>
    </citation>
    <scope>NUCLEOTIDE SEQUENCE</scope>
    <source>
        <strain evidence="12">CCM 8433</strain>
    </source>
</reference>
<keyword evidence="3 9" id="KW-0328">Glycosyltransferase</keyword>
<feature type="binding site" evidence="9">
    <location>
        <position position="110"/>
    </location>
    <ligand>
        <name>anthranilate</name>
        <dbReference type="ChEBI" id="CHEBI:16567"/>
        <label>1</label>
    </ligand>
</feature>
<comment type="catalytic activity">
    <reaction evidence="7 9">
        <text>N-(5-phospho-beta-D-ribosyl)anthranilate + diphosphate = 5-phospho-alpha-D-ribose 1-diphosphate + anthranilate</text>
        <dbReference type="Rhea" id="RHEA:11768"/>
        <dbReference type="ChEBI" id="CHEBI:16567"/>
        <dbReference type="ChEBI" id="CHEBI:18277"/>
        <dbReference type="ChEBI" id="CHEBI:33019"/>
        <dbReference type="ChEBI" id="CHEBI:58017"/>
        <dbReference type="EC" id="2.4.2.18"/>
    </reaction>
</comment>
<keyword evidence="4 9" id="KW-0808">Transferase</keyword>
<keyword evidence="5 9" id="KW-0822">Tryptophan biosynthesis</keyword>
<keyword evidence="9" id="KW-0460">Magnesium</keyword>
<comment type="subunit">
    <text evidence="9">Homodimer.</text>
</comment>
<evidence type="ECO:0000256" key="1">
    <source>
        <dbReference type="ARBA" id="ARBA00004907"/>
    </source>
</evidence>
<evidence type="ECO:0000256" key="5">
    <source>
        <dbReference type="ARBA" id="ARBA00022822"/>
    </source>
</evidence>
<comment type="caution">
    <text evidence="12">The sequence shown here is derived from an EMBL/GenBank/DDBJ whole genome shotgun (WGS) entry which is preliminary data.</text>
</comment>
<dbReference type="SUPFAM" id="SSF52418">
    <property type="entry name" value="Nucleoside phosphorylase/phosphoribosyltransferase catalytic domain"/>
    <property type="match status" value="1"/>
</dbReference>
<feature type="binding site" evidence="9">
    <location>
        <begin position="82"/>
        <end position="83"/>
    </location>
    <ligand>
        <name>5-phospho-alpha-D-ribose 1-diphosphate</name>
        <dbReference type="ChEBI" id="CHEBI:58017"/>
    </ligand>
</feature>
<keyword evidence="13" id="KW-1185">Reference proteome</keyword>
<evidence type="ECO:0000256" key="4">
    <source>
        <dbReference type="ARBA" id="ARBA00022679"/>
    </source>
</evidence>
<dbReference type="AlphaFoldDB" id="A0A917JI56"/>
<dbReference type="PANTHER" id="PTHR43285">
    <property type="entry name" value="ANTHRANILATE PHOSPHORIBOSYLTRANSFERASE"/>
    <property type="match status" value="1"/>
</dbReference>
<dbReference type="PANTHER" id="PTHR43285:SF2">
    <property type="entry name" value="ANTHRANILATE PHOSPHORIBOSYLTRANSFERASE"/>
    <property type="match status" value="1"/>
</dbReference>
<comment type="pathway">
    <text evidence="1 9">Amino-acid biosynthesis; L-tryptophan biosynthesis; L-tryptophan from chorismate: step 2/5.</text>
</comment>
<evidence type="ECO:0000256" key="6">
    <source>
        <dbReference type="ARBA" id="ARBA00023141"/>
    </source>
</evidence>
<sequence length="334" mass="35436">MQQLLDQLYKGQHLSFEETQQIAEAIFKQEFSEGQLGALLVALKYNGVSVAELSAFAKVMQKNALRLSNTPKNAMDNCGTGGDHSNSFNVSTTAAFVLAAGGIVMAKHGNRSISSRSGSADTLEQLGLRLETNANELSDWLNEIGIAFLFAPAMHPSMRAVMKIRQELATPTIFNLLGPLINPVPLETQLMGTYAGETIMDTAATLGELGRKRAIVLHGAGGMDEANLSGVTNGALLENGKVTAFTLNPEHYGFQTVPLQAILGGNAAENAQILSSVLTNQASSYLETVVLNAGLGFFANGKVTTLEEGFDLARTCIASGAAYDKLQALLQAQK</sequence>
<feature type="binding site" evidence="9">
    <location>
        <position position="225"/>
    </location>
    <ligand>
        <name>Mg(2+)</name>
        <dbReference type="ChEBI" id="CHEBI:18420"/>
        <label>2</label>
    </ligand>
</feature>
<dbReference type="Gene3D" id="1.20.970.10">
    <property type="entry name" value="Transferase, Pyrimidine Nucleoside Phosphorylase, Chain C"/>
    <property type="match status" value="1"/>
</dbReference>
<dbReference type="RefSeq" id="WP_188368368.1">
    <property type="nucleotide sequence ID" value="NZ_BMDT01000012.1"/>
</dbReference>
<feature type="binding site" evidence="9">
    <location>
        <position position="79"/>
    </location>
    <ligand>
        <name>anthranilate</name>
        <dbReference type="ChEBI" id="CHEBI:16567"/>
        <label>1</label>
    </ligand>
</feature>
<feature type="binding site" evidence="9">
    <location>
        <begin position="107"/>
        <end position="115"/>
    </location>
    <ligand>
        <name>5-phospho-alpha-D-ribose 1-diphosphate</name>
        <dbReference type="ChEBI" id="CHEBI:58017"/>
    </ligand>
</feature>
<dbReference type="Pfam" id="PF00591">
    <property type="entry name" value="Glycos_transf_3"/>
    <property type="match status" value="1"/>
</dbReference>
<dbReference type="EC" id="2.4.2.18" evidence="9"/>
<feature type="domain" description="Glycosyl transferase family 3 N-terminal" evidence="11">
    <location>
        <begin position="2"/>
        <end position="64"/>
    </location>
</feature>
<gene>
    <name evidence="9 12" type="primary">trpD</name>
    <name evidence="12" type="ORF">GCM10011482_21960</name>
</gene>
<feature type="binding site" evidence="9">
    <location>
        <begin position="89"/>
        <end position="92"/>
    </location>
    <ligand>
        <name>5-phospho-alpha-D-ribose 1-diphosphate</name>
        <dbReference type="ChEBI" id="CHEBI:58017"/>
    </ligand>
</feature>
<dbReference type="Pfam" id="PF02885">
    <property type="entry name" value="Glycos_trans_3N"/>
    <property type="match status" value="1"/>
</dbReference>
<evidence type="ECO:0000313" key="12">
    <source>
        <dbReference type="EMBL" id="GGI66542.1"/>
    </source>
</evidence>
<dbReference type="FunFam" id="3.40.1030.10:FF:000002">
    <property type="entry name" value="Anthranilate phosphoribosyltransferase"/>
    <property type="match status" value="1"/>
</dbReference>
<evidence type="ECO:0000256" key="2">
    <source>
        <dbReference type="ARBA" id="ARBA00022605"/>
    </source>
</evidence>
<dbReference type="GO" id="GO:0000162">
    <property type="term" value="P:L-tryptophan biosynthetic process"/>
    <property type="evidence" value="ECO:0007669"/>
    <property type="project" value="UniProtKB-UniRule"/>
</dbReference>